<feature type="compositionally biased region" description="Basic and acidic residues" evidence="1">
    <location>
        <begin position="525"/>
        <end position="534"/>
    </location>
</feature>
<organism evidence="3">
    <name type="scientific">Chromera velia CCMP2878</name>
    <dbReference type="NCBI Taxonomy" id="1169474"/>
    <lineage>
        <taxon>Eukaryota</taxon>
        <taxon>Sar</taxon>
        <taxon>Alveolata</taxon>
        <taxon>Colpodellida</taxon>
        <taxon>Chromeraceae</taxon>
        <taxon>Chromera</taxon>
    </lineage>
</organism>
<dbReference type="Gene3D" id="3.40.50.1820">
    <property type="entry name" value="alpha/beta hydrolase"/>
    <property type="match status" value="1"/>
</dbReference>
<gene>
    <name evidence="3" type="ORF">Cvel_2979</name>
</gene>
<proteinExistence type="predicted"/>
<dbReference type="VEuPathDB" id="CryptoDB:Cvel_2979"/>
<feature type="region of interest" description="Disordered" evidence="1">
    <location>
        <begin position="339"/>
        <end position="388"/>
    </location>
</feature>
<name>A0A0G4FA03_9ALVE</name>
<dbReference type="InterPro" id="IPR002921">
    <property type="entry name" value="Fungal_lipase-type"/>
</dbReference>
<accession>A0A0G4FA03</accession>
<dbReference type="Pfam" id="PF01764">
    <property type="entry name" value="Lipase_3"/>
    <property type="match status" value="1"/>
</dbReference>
<dbReference type="AlphaFoldDB" id="A0A0G4FA03"/>
<dbReference type="SUPFAM" id="SSF53474">
    <property type="entry name" value="alpha/beta-Hydrolases"/>
    <property type="match status" value="1"/>
</dbReference>
<feature type="domain" description="Fungal lipase-type" evidence="2">
    <location>
        <begin position="131"/>
        <end position="318"/>
    </location>
</feature>
<sequence>MSASRTNISLKAGASKQQMKDVCEEAPFLSALTLAAYLNEEDSEIFEASTVGEKGGLVVDPETGEEVESPDGFGVPSVYSAKGLRVTLEEKGICKEEGEEPVLFSLKKFIDEAHTDTQAYAALSNDGSILVFACRGTTSIKDWITDLIAARTRWEPHDDLDHAGHGACFDSLFLCCTDHSVRPPMVHLGFYSAFLPLRKHIREQVLPILRDPSRRAALREIIFCGHSLGGALAVQCLAYFLSCLHKEEKTLLQPLLSSGARVTLFTLGAPRVGGPNFLSSVRKDADALHKKPLADHRGDRLRIIRVVNHFDVVTMVPPSMQGFLHLEGAWRYGVVESEAEGEGEQAEVSTRKFLSRSPDESLTSSVKEPTDTGDEIVMPPWRPGAKKDGRAVKPNKGCCGSGGTCLCCYDPTDPSKAETEEELLEEEVRREMFAARRASEIATSNRTVKARNTLISQALTEEHAETLKRLQSSPRGSGSETNFVVEAEDEQGGGFSIDVHEHLPPNYLKCAGLLHKMWREECGKTPRTTEERTRSHSLPVQDIFIPPDK</sequence>
<reference evidence="3" key="1">
    <citation type="submission" date="2014-11" db="EMBL/GenBank/DDBJ databases">
        <authorList>
            <person name="Otto D Thomas"/>
            <person name="Naeem Raeece"/>
        </authorList>
    </citation>
    <scope>NUCLEOTIDE SEQUENCE</scope>
</reference>
<dbReference type="PANTHER" id="PTHR45856:SF24">
    <property type="entry name" value="FUNGAL LIPASE-LIKE DOMAIN-CONTAINING PROTEIN"/>
    <property type="match status" value="1"/>
</dbReference>
<feature type="region of interest" description="Disordered" evidence="1">
    <location>
        <begin position="525"/>
        <end position="549"/>
    </location>
</feature>
<protein>
    <recommendedName>
        <fullName evidence="2">Fungal lipase-type domain-containing protein</fullName>
    </recommendedName>
</protein>
<evidence type="ECO:0000256" key="1">
    <source>
        <dbReference type="SAM" id="MobiDB-lite"/>
    </source>
</evidence>
<evidence type="ECO:0000313" key="3">
    <source>
        <dbReference type="EMBL" id="CEM09196.1"/>
    </source>
</evidence>
<dbReference type="CDD" id="cd00519">
    <property type="entry name" value="Lipase_3"/>
    <property type="match status" value="1"/>
</dbReference>
<dbReference type="GO" id="GO:0006629">
    <property type="term" value="P:lipid metabolic process"/>
    <property type="evidence" value="ECO:0007669"/>
    <property type="project" value="InterPro"/>
</dbReference>
<dbReference type="InterPro" id="IPR029058">
    <property type="entry name" value="AB_hydrolase_fold"/>
</dbReference>
<evidence type="ECO:0000259" key="2">
    <source>
        <dbReference type="Pfam" id="PF01764"/>
    </source>
</evidence>
<dbReference type="PANTHER" id="PTHR45856">
    <property type="entry name" value="ALPHA/BETA-HYDROLASES SUPERFAMILY PROTEIN"/>
    <property type="match status" value="1"/>
</dbReference>
<dbReference type="InterPro" id="IPR051218">
    <property type="entry name" value="Sec_MonoDiacylglyc_Lipase"/>
</dbReference>
<dbReference type="EMBL" id="CDMZ01000209">
    <property type="protein sequence ID" value="CEM09196.1"/>
    <property type="molecule type" value="Genomic_DNA"/>
</dbReference>